<accession>A0ABX2QA04</accession>
<keyword evidence="1" id="KW-0665">Pyrimidine biosynthesis</keyword>
<dbReference type="Pfam" id="PF12890">
    <property type="entry name" value="DHOase"/>
    <property type="match status" value="1"/>
</dbReference>
<comment type="caution">
    <text evidence="4">The sequence shown here is derived from an EMBL/GenBank/DDBJ whole genome shotgun (WGS) entry which is preliminary data.</text>
</comment>
<organism evidence="4 5">
    <name type="scientific">Mycoplana rhizolycopersici</name>
    <dbReference type="NCBI Taxonomy" id="2746702"/>
    <lineage>
        <taxon>Bacteria</taxon>
        <taxon>Pseudomonadati</taxon>
        <taxon>Pseudomonadota</taxon>
        <taxon>Alphaproteobacteria</taxon>
        <taxon>Hyphomicrobiales</taxon>
        <taxon>Rhizobiaceae</taxon>
        <taxon>Mycoplana</taxon>
    </lineage>
</organism>
<dbReference type="InterPro" id="IPR011059">
    <property type="entry name" value="Metal-dep_hydrolase_composite"/>
</dbReference>
<dbReference type="GO" id="GO:0004151">
    <property type="term" value="F:dihydroorotase activity"/>
    <property type="evidence" value="ECO:0007669"/>
    <property type="project" value="UniProtKB-EC"/>
</dbReference>
<name>A0ABX2QA04_9HYPH</name>
<sequence length="431" mass="45842">MTRPTVINNVRIIDPSQNLDETGTIVIEDGRIAAAGSGARNQGVPDGAEVVDGSGLVAAPGLVDARVFVGEPGAEHRETIESASRAAAAGGITSFIMMPDTDPVIDDIALVEYVLKTARDKALVHVHPAAALTKGLAGTEMTEFGLLREAGAVAFTNGRHAMHDAQVLRRAMTYAREFSAVIALETRDKHLGAGGVMNEGLLASWLGLSGTPREAEVIPLERDLRLATLTRAAYHAAQISVPESADAMRVARSRGANATCGISINHLTLNENDIGEYRTFFKLSPPLRGEDDRTAMVQALADGTIDIIVSSHDPQDVDTKRLPFAEAADGAIGLETMLAAALRLHHSSEVSLMRLFDAMSTRPAKIFGLDAGTLRSGAVADLVLIDLDEPWIAAKDGFVSRSKNTPFEDARFTGRAVQTYVAGKRVHAAQR</sequence>
<dbReference type="SUPFAM" id="SSF51556">
    <property type="entry name" value="Metallo-dependent hydrolases"/>
    <property type="match status" value="1"/>
</dbReference>
<keyword evidence="4" id="KW-0378">Hydrolase</keyword>
<dbReference type="SUPFAM" id="SSF51338">
    <property type="entry name" value="Composite domain of metallo-dependent hydrolases"/>
    <property type="match status" value="1"/>
</dbReference>
<dbReference type="InterPro" id="IPR006680">
    <property type="entry name" value="Amidohydro-rel"/>
</dbReference>
<dbReference type="PANTHER" id="PTHR43668">
    <property type="entry name" value="ALLANTOINASE"/>
    <property type="match status" value="1"/>
</dbReference>
<dbReference type="PANTHER" id="PTHR43668:SF2">
    <property type="entry name" value="ALLANTOINASE"/>
    <property type="match status" value="1"/>
</dbReference>
<evidence type="ECO:0000313" key="5">
    <source>
        <dbReference type="Proteomes" id="UP000659172"/>
    </source>
</evidence>
<dbReference type="Proteomes" id="UP000659172">
    <property type="component" value="Unassembled WGS sequence"/>
</dbReference>
<proteinExistence type="predicted"/>
<dbReference type="Pfam" id="PF01979">
    <property type="entry name" value="Amidohydro_1"/>
    <property type="match status" value="1"/>
</dbReference>
<dbReference type="RefSeq" id="WP_176948572.1">
    <property type="nucleotide sequence ID" value="NZ_JABXYK010000002.1"/>
</dbReference>
<feature type="domain" description="Amidohydrolase-related" evidence="2">
    <location>
        <begin position="288"/>
        <end position="426"/>
    </location>
</feature>
<evidence type="ECO:0000259" key="2">
    <source>
        <dbReference type="Pfam" id="PF01979"/>
    </source>
</evidence>
<dbReference type="InterPro" id="IPR004722">
    <property type="entry name" value="DHOase"/>
</dbReference>
<dbReference type="Gene3D" id="3.20.20.140">
    <property type="entry name" value="Metal-dependent hydrolases"/>
    <property type="match status" value="1"/>
</dbReference>
<gene>
    <name evidence="4" type="ORF">HV823_04760</name>
</gene>
<feature type="domain" description="Dihydroorotase catalytic" evidence="3">
    <location>
        <begin position="57"/>
        <end position="243"/>
    </location>
</feature>
<dbReference type="CDD" id="cd01317">
    <property type="entry name" value="DHOase_IIa"/>
    <property type="match status" value="1"/>
</dbReference>
<keyword evidence="5" id="KW-1185">Reference proteome</keyword>
<dbReference type="InterPro" id="IPR024403">
    <property type="entry name" value="DHOase_cat"/>
</dbReference>
<dbReference type="Gene3D" id="2.30.40.10">
    <property type="entry name" value="Urease, subunit C, domain 1"/>
    <property type="match status" value="1"/>
</dbReference>
<dbReference type="NCBIfam" id="TIGR00857">
    <property type="entry name" value="pyrC_multi"/>
    <property type="match status" value="1"/>
</dbReference>
<reference evidence="4 5" key="1">
    <citation type="submission" date="2020-06" db="EMBL/GenBank/DDBJ databases">
        <title>Rhizobium sp.nov. isolated from the tomato plant.</title>
        <authorList>
            <person name="Thin K.K."/>
            <person name="Zhang X."/>
            <person name="He S."/>
        </authorList>
    </citation>
    <scope>NUCLEOTIDE SEQUENCE [LARGE SCALE GENOMIC DNA]</scope>
    <source>
        <strain evidence="4 5">DBTS2</strain>
    </source>
</reference>
<evidence type="ECO:0000259" key="3">
    <source>
        <dbReference type="Pfam" id="PF12890"/>
    </source>
</evidence>
<dbReference type="InterPro" id="IPR032466">
    <property type="entry name" value="Metal_Hydrolase"/>
</dbReference>
<dbReference type="InterPro" id="IPR050138">
    <property type="entry name" value="DHOase/Allantoinase_Hydrolase"/>
</dbReference>
<dbReference type="EC" id="3.5.2.3" evidence="4"/>
<evidence type="ECO:0000313" key="4">
    <source>
        <dbReference type="EMBL" id="NVP54564.1"/>
    </source>
</evidence>
<dbReference type="NCBIfam" id="NF006558">
    <property type="entry name" value="PRK09059.1"/>
    <property type="match status" value="1"/>
</dbReference>
<protein>
    <submittedName>
        <fullName evidence="4">Dihydroorotase</fullName>
        <ecNumber evidence="4">3.5.2.3</ecNumber>
    </submittedName>
</protein>
<dbReference type="EMBL" id="JABXYK010000002">
    <property type="protein sequence ID" value="NVP54564.1"/>
    <property type="molecule type" value="Genomic_DNA"/>
</dbReference>
<evidence type="ECO:0000256" key="1">
    <source>
        <dbReference type="ARBA" id="ARBA00022975"/>
    </source>
</evidence>